<name>A0ABW9LPT8_9MYCO</name>
<dbReference type="Proteomes" id="UP001635816">
    <property type="component" value="Unassembled WGS sequence"/>
</dbReference>
<evidence type="ECO:0000313" key="2">
    <source>
        <dbReference type="EMBL" id="MFN6548621.1"/>
    </source>
</evidence>
<comment type="caution">
    <text evidence="2">The sequence shown here is derived from an EMBL/GenBank/DDBJ whole genome shotgun (WGS) entry which is preliminary data.</text>
</comment>
<keyword evidence="3" id="KW-1185">Reference proteome</keyword>
<dbReference type="RefSeq" id="WP_409546009.1">
    <property type="nucleotide sequence ID" value="NZ_JBKBDD010000031.1"/>
</dbReference>
<protein>
    <submittedName>
        <fullName evidence="2">Uncharacterized protein</fullName>
    </submittedName>
</protein>
<accession>A0ABW9LPT8</accession>
<sequence length="314" mass="33730">MAVIAVSVAATVLGLRRDSDTAATSSPPHGDTQFASADDTGPANLITEDPTCQAWSKVARDYAASINSVGWAERDPKVAAVDWTAEQRSMYETVSEALSHAVSFAPNLEKQTPHRVMRELYGQFEAAAHAWIDVVPNYDSKHNAVANVYGAAMSALSAICAAIDWKSIQPLAPLVNPPAPPTNPLPVSSPATGDAINESVPICRDWLTSATTFDDHSAAWLAIDANIPASDWTPEQKAVYDAVGPVMTAHADEIEALGRRSADPIMEDFAVLAAQYLRAYVLAIPTYRSADNYVSDATRFLRSTLLWACRRSAS</sequence>
<reference evidence="2 3" key="1">
    <citation type="submission" date="2024-12" db="EMBL/GenBank/DDBJ databases">
        <title>The coexistence of Mycolicibacterium septicum and Mycolicibacterium nivoides in clinical samples.</title>
        <authorList>
            <person name="Wang C."/>
            <person name="Feng Y."/>
            <person name="Zong Z."/>
        </authorList>
    </citation>
    <scope>NUCLEOTIDE SEQUENCE [LARGE SCALE GENOMIC DNA]</scope>
    <source>
        <strain evidence="2 3">120309</strain>
    </source>
</reference>
<feature type="region of interest" description="Disordered" evidence="1">
    <location>
        <begin position="19"/>
        <end position="45"/>
    </location>
</feature>
<proteinExistence type="predicted"/>
<evidence type="ECO:0000256" key="1">
    <source>
        <dbReference type="SAM" id="MobiDB-lite"/>
    </source>
</evidence>
<gene>
    <name evidence="2" type="ORF">ACK4CT_36350</name>
</gene>
<evidence type="ECO:0000313" key="3">
    <source>
        <dbReference type="Proteomes" id="UP001635816"/>
    </source>
</evidence>
<organism evidence="2 3">
    <name type="scientific">Mycolicibacterium nivoides</name>
    <dbReference type="NCBI Taxonomy" id="2487344"/>
    <lineage>
        <taxon>Bacteria</taxon>
        <taxon>Bacillati</taxon>
        <taxon>Actinomycetota</taxon>
        <taxon>Actinomycetes</taxon>
        <taxon>Mycobacteriales</taxon>
        <taxon>Mycobacteriaceae</taxon>
        <taxon>Mycolicibacterium</taxon>
    </lineage>
</organism>
<dbReference type="EMBL" id="JBKBDD010000031">
    <property type="protein sequence ID" value="MFN6548621.1"/>
    <property type="molecule type" value="Genomic_DNA"/>
</dbReference>